<dbReference type="GO" id="GO:0016020">
    <property type="term" value="C:membrane"/>
    <property type="evidence" value="ECO:0007669"/>
    <property type="project" value="UniProtKB-SubCell"/>
</dbReference>
<evidence type="ECO:0000256" key="4">
    <source>
        <dbReference type="ARBA" id="ARBA00022989"/>
    </source>
</evidence>
<evidence type="ECO:0000313" key="16">
    <source>
        <dbReference type="EMBL" id="KAF6468263.1"/>
    </source>
</evidence>
<dbReference type="InterPro" id="IPR031436">
    <property type="entry name" value="TMEM132_C"/>
</dbReference>
<accession>A0A7J8H7L9</accession>
<comment type="subcellular location">
    <subcellularLocation>
        <location evidence="1">Membrane</location>
        <topology evidence="1">Single-pass type I membrane protein</topology>
    </subcellularLocation>
</comment>
<feature type="domain" description="Transmembrane protein TMEM132 C-terminal" evidence="10">
    <location>
        <begin position="886"/>
        <end position="965"/>
    </location>
</feature>
<comment type="caution">
    <text evidence="16">The sequence shown here is derived from an EMBL/GenBank/DDBJ whole genome shotgun (WGS) entry which is preliminary data.</text>
</comment>
<feature type="domain" description="Transmembrane protein TMEM132 second Ig-like" evidence="13">
    <location>
        <begin position="130"/>
        <end position="268"/>
    </location>
</feature>
<dbReference type="Pfam" id="PF23487">
    <property type="entry name" value="Ig_TMEM132_6th"/>
    <property type="match status" value="1"/>
</dbReference>
<evidence type="ECO:0000256" key="2">
    <source>
        <dbReference type="ARBA" id="ARBA00006166"/>
    </source>
</evidence>
<dbReference type="PANTHER" id="PTHR13388">
    <property type="entry name" value="DETONATOR, ISOFORM E"/>
    <property type="match status" value="1"/>
</dbReference>
<evidence type="ECO:0000259" key="13">
    <source>
        <dbReference type="Pfam" id="PF23481"/>
    </source>
</evidence>
<feature type="transmembrane region" description="Helical" evidence="7">
    <location>
        <begin position="911"/>
        <end position="936"/>
    </location>
</feature>
<reference evidence="16 17" key="1">
    <citation type="journal article" date="2020" name="Nature">
        <title>Six reference-quality genomes reveal evolution of bat adaptations.</title>
        <authorList>
            <person name="Jebb D."/>
            <person name="Huang Z."/>
            <person name="Pippel M."/>
            <person name="Hughes G.M."/>
            <person name="Lavrichenko K."/>
            <person name="Devanna P."/>
            <person name="Winkler S."/>
            <person name="Jermiin L.S."/>
            <person name="Skirmuntt E.C."/>
            <person name="Katzourakis A."/>
            <person name="Burkitt-Gray L."/>
            <person name="Ray D.A."/>
            <person name="Sullivan K.A.M."/>
            <person name="Roscito J.G."/>
            <person name="Kirilenko B.M."/>
            <person name="Davalos L.M."/>
            <person name="Corthals A.P."/>
            <person name="Power M.L."/>
            <person name="Jones G."/>
            <person name="Ransome R.D."/>
            <person name="Dechmann D.K.N."/>
            <person name="Locatelli A.G."/>
            <person name="Puechmaille S.J."/>
            <person name="Fedrigo O."/>
            <person name="Jarvis E.D."/>
            <person name="Hiller M."/>
            <person name="Vernes S.C."/>
            <person name="Myers E.W."/>
            <person name="Teeling E.C."/>
        </authorList>
    </citation>
    <scope>NUCLEOTIDE SEQUENCE [LARGE SCALE GENOMIC DNA]</scope>
    <source>
        <strain evidence="16">MRouAeg1</strain>
        <tissue evidence="16">Muscle</tissue>
    </source>
</reference>
<organism evidence="16 17">
    <name type="scientific">Rousettus aegyptiacus</name>
    <name type="common">Egyptian fruit bat</name>
    <name type="synonym">Pteropus aegyptiacus</name>
    <dbReference type="NCBI Taxonomy" id="9407"/>
    <lineage>
        <taxon>Eukaryota</taxon>
        <taxon>Metazoa</taxon>
        <taxon>Chordata</taxon>
        <taxon>Craniata</taxon>
        <taxon>Vertebrata</taxon>
        <taxon>Euteleostomi</taxon>
        <taxon>Mammalia</taxon>
        <taxon>Eutheria</taxon>
        <taxon>Laurasiatheria</taxon>
        <taxon>Chiroptera</taxon>
        <taxon>Yinpterochiroptera</taxon>
        <taxon>Pteropodoidea</taxon>
        <taxon>Pteropodidae</taxon>
        <taxon>Rousettinae</taxon>
        <taxon>Rousettus</taxon>
    </lineage>
</organism>
<dbReference type="InterPro" id="IPR026307">
    <property type="entry name" value="TMEM132"/>
</dbReference>
<feature type="region of interest" description="Disordered" evidence="6">
    <location>
        <begin position="549"/>
        <end position="568"/>
    </location>
</feature>
<protein>
    <submittedName>
        <fullName evidence="16">Transmembrane protein 132C</fullName>
    </submittedName>
</protein>
<dbReference type="InterPro" id="IPR031437">
    <property type="entry name" value="Ig_TMEM132_4th"/>
</dbReference>
<dbReference type="Pfam" id="PF15705">
    <property type="entry name" value="TMEM132_N"/>
    <property type="match status" value="1"/>
</dbReference>
<evidence type="ECO:0000259" key="11">
    <source>
        <dbReference type="Pfam" id="PF16070"/>
    </source>
</evidence>
<evidence type="ECO:0000259" key="14">
    <source>
        <dbReference type="Pfam" id="PF23486"/>
    </source>
</evidence>
<feature type="chain" id="PRO_5029878731" evidence="8">
    <location>
        <begin position="33"/>
        <end position="1094"/>
    </location>
</feature>
<feature type="domain" description="Transmembrane protein TMEM132 N-terminal" evidence="9">
    <location>
        <begin position="51"/>
        <end position="113"/>
    </location>
</feature>
<feature type="region of interest" description="Disordered" evidence="6">
    <location>
        <begin position="970"/>
        <end position="1035"/>
    </location>
</feature>
<feature type="domain" description="Transmembrane protein TMEM132 fifth" evidence="14">
    <location>
        <begin position="530"/>
        <end position="665"/>
    </location>
</feature>
<evidence type="ECO:0000256" key="3">
    <source>
        <dbReference type="ARBA" id="ARBA00022692"/>
    </source>
</evidence>
<keyword evidence="17" id="KW-1185">Reference proteome</keyword>
<keyword evidence="4 7" id="KW-1133">Transmembrane helix</keyword>
<sequence length="1094" mass="116986">MRSEGAAPRPAAPLCGALSLVLGALLGKVIEARGVADTAQRFSSLPPYLPVTYRVHHADVSFFLREADQDVARNSSLQSRVESFFTYRARRPPILNASFGPFTVEKVVPLDLMLISNFLGPTSEFGLNWRLQAHILRDQVYRSRPTVQVLFHIVGRDWAEHRPGEQLPCLRVFAFRETREVRGGCRLQGALGLCVATLELPSSWFGPPTVPAGRRRPADPAEGSAVELYYAVHAADEHGACVGGDGRRGNAIRPGKDGLEDATSRLQRIGAVRLLPAPDSGAPLSQLRLDGDVAVSVPSGPVRQGDVVTAHVTIASNSTVDFFVLRAKVKKGVNVLSARTSQPRQWDVEQELVDSGQQATATVACRRLGPGARSGSSGLFHEVAQMDFEIASSGSLSGTQRIAWQVEYPRRGTTGLAVSEVFVSRRALAGIAPLAMDTEILNTAVLTGKTVALPVKVVSVEETGAVADISEAVECKSLDENVLQVSDHCDYVFVNGKETKGQVDAVVNFTYQHLRAPLRVAVWAPRLPLQIEVSDTELSQIKGWRVPIGAGKRPARDSEDEDGEGRRGRGCALQYQRAAVRVLTQFVAEGAGPWAQPRHLLGPDWQLDVTHLVADFMKLEEPHVATLQDRVLVGREVGMTTVQVLSPLSDSILAEKTVTVLDDKVSVTDLAVQLVAGLSVTLHPGVENSKAVTAVATAEELLRAPKQEAVLSTWLQFSDGSAAPLDIYDAQDFALTASSLDEAVVSTPQARAPWWPVVVAEGEGQGPLVRVDLTISEVCQKSTRRSVLAVGVGSVRVKFGRSDRAPRPGGVYEEGEIRNHASGRRRQGQPGLAPGGRPAEREEGAPRRAGPTAESLRGSEAAHSGRPPGEAQLRGIPLDLANFPGRADLPRAGAGAGGAVQAARGLGDLEIGMYALLGVFCLAILVFLGNCAAFALRYRHKQLPAEGPASVTHSHDWVWLGTEAELLESVGEGSRPPDEHTTAVDHRPGACGEGHQLLLQGGPQDAQGQGHQLADPGARPGQDRKREPRCPAASRRKKVKFAAFTTIPAADGGRPTVNSILGGQDEALKWVCRDPAAGAPKGLRTCLEKLKDGV</sequence>
<dbReference type="InterPro" id="IPR055424">
    <property type="entry name" value="Ig_TMEM132_6th"/>
</dbReference>
<comment type="similarity">
    <text evidence="2">Belongs to the TMEM132 family.</text>
</comment>
<evidence type="ECO:0000256" key="5">
    <source>
        <dbReference type="ARBA" id="ARBA00023136"/>
    </source>
</evidence>
<gene>
    <name evidence="16" type="ORF">HJG63_019377</name>
</gene>
<feature type="compositionally biased region" description="Basic and acidic residues" evidence="6">
    <location>
        <begin position="975"/>
        <end position="988"/>
    </location>
</feature>
<dbReference type="Pfam" id="PF15706">
    <property type="entry name" value="TMEM132_C"/>
    <property type="match status" value="1"/>
</dbReference>
<evidence type="ECO:0000259" key="15">
    <source>
        <dbReference type="Pfam" id="PF23487"/>
    </source>
</evidence>
<keyword evidence="5 7" id="KW-0472">Membrane</keyword>
<feature type="region of interest" description="Disordered" evidence="6">
    <location>
        <begin position="800"/>
        <end position="874"/>
    </location>
</feature>
<evidence type="ECO:0000256" key="6">
    <source>
        <dbReference type="SAM" id="MobiDB-lite"/>
    </source>
</evidence>
<evidence type="ECO:0000256" key="1">
    <source>
        <dbReference type="ARBA" id="ARBA00004479"/>
    </source>
</evidence>
<evidence type="ECO:0000259" key="9">
    <source>
        <dbReference type="Pfam" id="PF15705"/>
    </source>
</evidence>
<dbReference type="Pfam" id="PF23481">
    <property type="entry name" value="Ig_TMEM132_2nd"/>
    <property type="match status" value="1"/>
</dbReference>
<evidence type="ECO:0000259" key="10">
    <source>
        <dbReference type="Pfam" id="PF15706"/>
    </source>
</evidence>
<proteinExistence type="inferred from homology"/>
<feature type="domain" description="Transmembrane protein family 132 fourth" evidence="11">
    <location>
        <begin position="430"/>
        <end position="527"/>
    </location>
</feature>
<dbReference type="PANTHER" id="PTHR13388:SF4">
    <property type="entry name" value="TRANSMEMBRANE PROTEIN 132C"/>
    <property type="match status" value="1"/>
</dbReference>
<name>A0A7J8H7L9_ROUAE</name>
<dbReference type="Pfam" id="PF16070">
    <property type="entry name" value="Ig_TMEM132_4th"/>
    <property type="match status" value="1"/>
</dbReference>
<dbReference type="InterPro" id="IPR055422">
    <property type="entry name" value="Ig_TMEM132_2nd"/>
</dbReference>
<evidence type="ECO:0000259" key="12">
    <source>
        <dbReference type="Pfam" id="PF23039"/>
    </source>
</evidence>
<evidence type="ECO:0000256" key="7">
    <source>
        <dbReference type="SAM" id="Phobius"/>
    </source>
</evidence>
<dbReference type="InterPro" id="IPR031435">
    <property type="entry name" value="TMEM132_N"/>
</dbReference>
<evidence type="ECO:0000313" key="17">
    <source>
        <dbReference type="Proteomes" id="UP000593571"/>
    </source>
</evidence>
<dbReference type="Pfam" id="PF23039">
    <property type="entry name" value="TMEM132_3rd"/>
    <property type="match status" value="1"/>
</dbReference>
<dbReference type="AlphaFoldDB" id="A0A7J8H7L9"/>
<evidence type="ECO:0000256" key="8">
    <source>
        <dbReference type="SAM" id="SignalP"/>
    </source>
</evidence>
<dbReference type="Proteomes" id="UP000593571">
    <property type="component" value="Unassembled WGS sequence"/>
</dbReference>
<feature type="domain" description="Transmembrane protein TMEM132 cohesin-like" evidence="12">
    <location>
        <begin position="284"/>
        <end position="427"/>
    </location>
</feature>
<feature type="signal peptide" evidence="8">
    <location>
        <begin position="1"/>
        <end position="32"/>
    </location>
</feature>
<dbReference type="Pfam" id="PF23486">
    <property type="entry name" value="Ig_TMEM132_5th"/>
    <property type="match status" value="1"/>
</dbReference>
<dbReference type="EMBL" id="JACASE010000005">
    <property type="protein sequence ID" value="KAF6468263.1"/>
    <property type="molecule type" value="Genomic_DNA"/>
</dbReference>
<keyword evidence="3 7" id="KW-0812">Transmembrane</keyword>
<dbReference type="InterPro" id="IPR055421">
    <property type="entry name" value="TMEM132_3rd"/>
</dbReference>
<keyword evidence="8" id="KW-0732">Signal</keyword>
<feature type="domain" description="Transmembrane protein TMEM132 sixth" evidence="15">
    <location>
        <begin position="666"/>
        <end position="781"/>
    </location>
</feature>
<dbReference type="InterPro" id="IPR055423">
    <property type="entry name" value="Ig_TMEM132_5th"/>
</dbReference>